<dbReference type="PRINTS" id="PR00454">
    <property type="entry name" value="ETSDOMAIN"/>
</dbReference>
<dbReference type="InterPro" id="IPR046328">
    <property type="entry name" value="ETS_fam"/>
</dbReference>
<evidence type="ECO:0000256" key="1">
    <source>
        <dbReference type="ARBA" id="ARBA00004123"/>
    </source>
</evidence>
<keyword evidence="8 9" id="KW-0539">Nucleus</keyword>
<dbReference type="Proteomes" id="UP000515129">
    <property type="component" value="Unplaced"/>
</dbReference>
<dbReference type="InterPro" id="IPR036388">
    <property type="entry name" value="WH-like_DNA-bd_sf"/>
</dbReference>
<reference evidence="13" key="1">
    <citation type="submission" date="2025-08" db="UniProtKB">
        <authorList>
            <consortium name="RefSeq"/>
        </authorList>
    </citation>
    <scope>IDENTIFICATION</scope>
    <source>
        <strain evidence="13">Wakin</strain>
        <tissue evidence="13">Muscle</tissue>
    </source>
</reference>
<dbReference type="FunFam" id="1.10.10.10:FF:000066">
    <property type="entry name" value="ETS-related transcription factor Elf-2 isoform X1"/>
    <property type="match status" value="1"/>
</dbReference>
<keyword evidence="5 9" id="KW-0238">DNA-binding</keyword>
<evidence type="ECO:0000256" key="6">
    <source>
        <dbReference type="ARBA" id="ARBA00023159"/>
    </source>
</evidence>
<keyword evidence="7" id="KW-0804">Transcription</keyword>
<sequence>MTTVVIVDGGGNILEYVTGDEEAQQVKSALVQHIRCHNRTATELKSTLQRHLKCFGFFYKEVCHDGMEADEEKDCPAVIVEQVNSADVEQCYAAQVLVYDDQNTYLVQDVAEEQVVETELQEMVAVEVSVHDKTIEAAEALLHMDSPASLQGDRSTEELLSEMEVEVTSEDMGPVAKDIVVLQETDLLKKKKRAGRKPRTPRSFCDGSLDMVYKRKSKDSKGSTTYLWEFLLDLLQDKETCPKYIKWTQKEKGIFKLVDSKAVSKLWGRHKNKPDMNYETMGRALRYYYQRGILSKVEGQRLVYQFKEMPKDIVFIDDDNMDDSIDEGKRESPAASNRSNPKGKGTLVSPSSAAPKIINLSSGQDAFMTVQQSPDNIATASGTMRLAMQYPVLMTTQGQKISTVTVNSPTVRSPIFPVPNSVAGANNAGKVVLQAVPTLVPARGQSGERITLQLITLPTMPGKPGTPITLSTLSPFTVSTSNAQVLKLAVPSNITTTASTAPVTVVSSQPGVTVVPSVQPAMSLQDVTIIKVESPDVSVDQTVNRAAENTPSTQTNPTTTQS</sequence>
<keyword evidence="6" id="KW-0010">Activator</keyword>
<dbReference type="PANTHER" id="PTHR11849:SF10">
    <property type="entry name" value="ETS-RELATED TRANSCRIPTION FACTOR ELF-2"/>
    <property type="match status" value="1"/>
</dbReference>
<evidence type="ECO:0000313" key="13">
    <source>
        <dbReference type="RefSeq" id="XP_026112284.1"/>
    </source>
</evidence>
<evidence type="ECO:0000256" key="5">
    <source>
        <dbReference type="ARBA" id="ARBA00023125"/>
    </source>
</evidence>
<proteinExistence type="inferred from homology"/>
<evidence type="ECO:0000256" key="9">
    <source>
        <dbReference type="RuleBase" id="RU004019"/>
    </source>
</evidence>
<evidence type="ECO:0000256" key="7">
    <source>
        <dbReference type="ARBA" id="ARBA00023163"/>
    </source>
</evidence>
<dbReference type="AlphaFoldDB" id="A0A6P6NUZ0"/>
<dbReference type="InterPro" id="IPR036390">
    <property type="entry name" value="WH_DNA-bd_sf"/>
</dbReference>
<feature type="region of interest" description="Disordered" evidence="10">
    <location>
        <begin position="320"/>
        <end position="351"/>
    </location>
</feature>
<dbReference type="GO" id="GO:0043565">
    <property type="term" value="F:sequence-specific DNA binding"/>
    <property type="evidence" value="ECO:0007669"/>
    <property type="project" value="InterPro"/>
</dbReference>
<dbReference type="GO" id="GO:0030154">
    <property type="term" value="P:cell differentiation"/>
    <property type="evidence" value="ECO:0007669"/>
    <property type="project" value="TreeGrafter"/>
</dbReference>
<dbReference type="PROSITE" id="PS50061">
    <property type="entry name" value="ETS_DOMAIN_3"/>
    <property type="match status" value="1"/>
</dbReference>
<dbReference type="CTD" id="445489"/>
<feature type="region of interest" description="Disordered" evidence="10">
    <location>
        <begin position="540"/>
        <end position="562"/>
    </location>
</feature>
<dbReference type="RefSeq" id="XP_026112284.1">
    <property type="nucleotide sequence ID" value="XM_026256499.1"/>
</dbReference>
<protein>
    <submittedName>
        <fullName evidence="13">ETS-related transcription factor Elf-2a isoform X1</fullName>
    </submittedName>
</protein>
<organism evidence="12 13">
    <name type="scientific">Carassius auratus</name>
    <name type="common">Goldfish</name>
    <dbReference type="NCBI Taxonomy" id="7957"/>
    <lineage>
        <taxon>Eukaryota</taxon>
        <taxon>Metazoa</taxon>
        <taxon>Chordata</taxon>
        <taxon>Craniata</taxon>
        <taxon>Vertebrata</taxon>
        <taxon>Euteleostomi</taxon>
        <taxon>Actinopterygii</taxon>
        <taxon>Neopterygii</taxon>
        <taxon>Teleostei</taxon>
        <taxon>Ostariophysi</taxon>
        <taxon>Cypriniformes</taxon>
        <taxon>Cyprinidae</taxon>
        <taxon>Cyprininae</taxon>
        <taxon>Carassius</taxon>
    </lineage>
</organism>
<evidence type="ECO:0000256" key="4">
    <source>
        <dbReference type="ARBA" id="ARBA00023015"/>
    </source>
</evidence>
<evidence type="ECO:0000313" key="12">
    <source>
        <dbReference type="Proteomes" id="UP000515129"/>
    </source>
</evidence>
<comment type="subcellular location">
    <subcellularLocation>
        <location evidence="1 9">Nucleus</location>
    </subcellularLocation>
</comment>
<evidence type="ECO:0000256" key="3">
    <source>
        <dbReference type="ARBA" id="ARBA00022553"/>
    </source>
</evidence>
<dbReference type="PANTHER" id="PTHR11849">
    <property type="entry name" value="ETS"/>
    <property type="match status" value="1"/>
</dbReference>
<dbReference type="InterPro" id="IPR022084">
    <property type="entry name" value="TF_Elf_N"/>
</dbReference>
<dbReference type="PROSITE" id="PS00345">
    <property type="entry name" value="ETS_DOMAIN_1"/>
    <property type="match status" value="1"/>
</dbReference>
<dbReference type="PROSITE" id="PS00346">
    <property type="entry name" value="ETS_DOMAIN_2"/>
    <property type="match status" value="1"/>
</dbReference>
<evidence type="ECO:0000256" key="8">
    <source>
        <dbReference type="ARBA" id="ARBA00023242"/>
    </source>
</evidence>
<dbReference type="GO" id="GO:0000981">
    <property type="term" value="F:DNA-binding transcription factor activity, RNA polymerase II-specific"/>
    <property type="evidence" value="ECO:0007669"/>
    <property type="project" value="TreeGrafter"/>
</dbReference>
<keyword evidence="12" id="KW-1185">Reference proteome</keyword>
<keyword evidence="4" id="KW-0805">Transcription regulation</keyword>
<keyword evidence="3" id="KW-0597">Phosphoprotein</keyword>
<dbReference type="Gene3D" id="1.10.10.10">
    <property type="entry name" value="Winged helix-like DNA-binding domain superfamily/Winged helix DNA-binding domain"/>
    <property type="match status" value="1"/>
</dbReference>
<dbReference type="OrthoDB" id="8196042at2759"/>
<dbReference type="GO" id="GO:0045893">
    <property type="term" value="P:positive regulation of DNA-templated transcription"/>
    <property type="evidence" value="ECO:0007669"/>
    <property type="project" value="UniProtKB-ARBA"/>
</dbReference>
<dbReference type="Pfam" id="PF00178">
    <property type="entry name" value="Ets"/>
    <property type="match status" value="1"/>
</dbReference>
<dbReference type="SMART" id="SM00413">
    <property type="entry name" value="ETS"/>
    <property type="match status" value="1"/>
</dbReference>
<evidence type="ECO:0000256" key="2">
    <source>
        <dbReference type="ARBA" id="ARBA00005562"/>
    </source>
</evidence>
<evidence type="ECO:0000259" key="11">
    <source>
        <dbReference type="PROSITE" id="PS50061"/>
    </source>
</evidence>
<dbReference type="GO" id="GO:0005634">
    <property type="term" value="C:nucleus"/>
    <property type="evidence" value="ECO:0007669"/>
    <property type="project" value="UniProtKB-SubCell"/>
</dbReference>
<evidence type="ECO:0000256" key="10">
    <source>
        <dbReference type="SAM" id="MobiDB-lite"/>
    </source>
</evidence>
<dbReference type="InterPro" id="IPR000418">
    <property type="entry name" value="Ets_dom"/>
</dbReference>
<feature type="domain" description="ETS" evidence="11">
    <location>
        <begin position="225"/>
        <end position="307"/>
    </location>
</feature>
<dbReference type="KEGG" id="caua:113091079"/>
<accession>A0A6P6NUZ0</accession>
<gene>
    <name evidence="13" type="primary">elf2a</name>
</gene>
<comment type="similarity">
    <text evidence="2 9">Belongs to the ETS family.</text>
</comment>
<dbReference type="SUPFAM" id="SSF46785">
    <property type="entry name" value="Winged helix' DNA-binding domain"/>
    <property type="match status" value="1"/>
</dbReference>
<dbReference type="Pfam" id="PF12310">
    <property type="entry name" value="Elf-1_N"/>
    <property type="match status" value="1"/>
</dbReference>
<name>A0A6P6NUZ0_CARAU</name>
<feature type="compositionally biased region" description="Low complexity" evidence="10">
    <location>
        <begin position="549"/>
        <end position="562"/>
    </location>
</feature>